<sequence>MSQSKDGNGHGEYSPSKEYEHVTEDVWYEKDTETGDRIDVKYTDDIHGPYDRG</sequence>
<dbReference type="Proteomes" id="UP000326678">
    <property type="component" value="Chromosome pGXM01"/>
</dbReference>
<dbReference type="EMBL" id="CP045228">
    <property type="protein sequence ID" value="QFS52362.1"/>
    <property type="molecule type" value="Genomic_DNA"/>
</dbReference>
<keyword evidence="3" id="KW-1185">Reference proteome</keyword>
<evidence type="ECO:0000256" key="1">
    <source>
        <dbReference type="SAM" id="MobiDB-lite"/>
    </source>
</evidence>
<dbReference type="RefSeq" id="WP_194199036.1">
    <property type="nucleotide sequence ID" value="NZ_CP045228.1"/>
</dbReference>
<gene>
    <name evidence="2" type="ORF">GXM_09856</name>
</gene>
<evidence type="ECO:0000313" key="3">
    <source>
        <dbReference type="Proteomes" id="UP000326678"/>
    </source>
</evidence>
<feature type="region of interest" description="Disordered" evidence="1">
    <location>
        <begin position="1"/>
        <end position="22"/>
    </location>
</feature>
<accession>A0A5P8WIV3</accession>
<dbReference type="AlphaFoldDB" id="A0A5P8WIV3"/>
<organism evidence="2 3">
    <name type="scientific">Nostoc sphaeroides CCNUC1</name>
    <dbReference type="NCBI Taxonomy" id="2653204"/>
    <lineage>
        <taxon>Bacteria</taxon>
        <taxon>Bacillati</taxon>
        <taxon>Cyanobacteriota</taxon>
        <taxon>Cyanophyceae</taxon>
        <taxon>Nostocales</taxon>
        <taxon>Nostocaceae</taxon>
        <taxon>Nostoc</taxon>
    </lineage>
</organism>
<proteinExistence type="predicted"/>
<protein>
    <submittedName>
        <fullName evidence="2">Uncharacterized protein</fullName>
    </submittedName>
</protein>
<dbReference type="KEGG" id="nsh:GXM_09856"/>
<evidence type="ECO:0000313" key="2">
    <source>
        <dbReference type="EMBL" id="QFS52362.1"/>
    </source>
</evidence>
<name>A0A5P8WIV3_9NOSO</name>
<reference evidence="2 3" key="1">
    <citation type="submission" date="2019-10" db="EMBL/GenBank/DDBJ databases">
        <title>Genomic and transcriptomic insights into the perfect genentic adaptation of a filamentous nitrogen-fixing cyanobacterium to rice fields.</title>
        <authorList>
            <person name="Chen Z."/>
        </authorList>
    </citation>
    <scope>NUCLEOTIDE SEQUENCE [LARGE SCALE GENOMIC DNA]</scope>
    <source>
        <strain evidence="2">CCNUC1</strain>
    </source>
</reference>